<dbReference type="EMBL" id="JARKIB010000326">
    <property type="protein sequence ID" value="KAJ7714348.1"/>
    <property type="molecule type" value="Genomic_DNA"/>
</dbReference>
<proteinExistence type="predicted"/>
<name>A0AAD7H8E8_9AGAR</name>
<protein>
    <submittedName>
        <fullName evidence="1">Uncharacterized protein</fullName>
    </submittedName>
</protein>
<evidence type="ECO:0000313" key="2">
    <source>
        <dbReference type="Proteomes" id="UP001215598"/>
    </source>
</evidence>
<accession>A0AAD7H8E8</accession>
<evidence type="ECO:0000313" key="1">
    <source>
        <dbReference type="EMBL" id="KAJ7714348.1"/>
    </source>
</evidence>
<keyword evidence="2" id="KW-1185">Reference proteome</keyword>
<organism evidence="1 2">
    <name type="scientific">Mycena metata</name>
    <dbReference type="NCBI Taxonomy" id="1033252"/>
    <lineage>
        <taxon>Eukaryota</taxon>
        <taxon>Fungi</taxon>
        <taxon>Dikarya</taxon>
        <taxon>Basidiomycota</taxon>
        <taxon>Agaricomycotina</taxon>
        <taxon>Agaricomycetes</taxon>
        <taxon>Agaricomycetidae</taxon>
        <taxon>Agaricales</taxon>
        <taxon>Marasmiineae</taxon>
        <taxon>Mycenaceae</taxon>
        <taxon>Mycena</taxon>
    </lineage>
</organism>
<comment type="caution">
    <text evidence="1">The sequence shown here is derived from an EMBL/GenBank/DDBJ whole genome shotgun (WGS) entry which is preliminary data.</text>
</comment>
<reference evidence="1" key="1">
    <citation type="submission" date="2023-03" db="EMBL/GenBank/DDBJ databases">
        <title>Massive genome expansion in bonnet fungi (Mycena s.s.) driven by repeated elements and novel gene families across ecological guilds.</title>
        <authorList>
            <consortium name="Lawrence Berkeley National Laboratory"/>
            <person name="Harder C.B."/>
            <person name="Miyauchi S."/>
            <person name="Viragh M."/>
            <person name="Kuo A."/>
            <person name="Thoen E."/>
            <person name="Andreopoulos B."/>
            <person name="Lu D."/>
            <person name="Skrede I."/>
            <person name="Drula E."/>
            <person name="Henrissat B."/>
            <person name="Morin E."/>
            <person name="Kohler A."/>
            <person name="Barry K."/>
            <person name="LaButti K."/>
            <person name="Morin E."/>
            <person name="Salamov A."/>
            <person name="Lipzen A."/>
            <person name="Mereny Z."/>
            <person name="Hegedus B."/>
            <person name="Baldrian P."/>
            <person name="Stursova M."/>
            <person name="Weitz H."/>
            <person name="Taylor A."/>
            <person name="Grigoriev I.V."/>
            <person name="Nagy L.G."/>
            <person name="Martin F."/>
            <person name="Kauserud H."/>
        </authorList>
    </citation>
    <scope>NUCLEOTIDE SEQUENCE</scope>
    <source>
        <strain evidence="1">CBHHK182m</strain>
    </source>
</reference>
<dbReference type="AlphaFoldDB" id="A0AAD7H8E8"/>
<sequence length="200" mass="21551">MHAAPAHIVDCAQLPCTGTRRCSSTFSHTHSTPPSSPRCCRRWVRAERRGRRWEYIEQPPPTVGTQEDGLGTMRACGLGLGASPRCALHVRASTLVGAELVGERGGGTYLCLFDTKLDGDAATRMPCACTPSPCAALHPIPIPFSLPFPLVSSFPALIVTVAHSHARRAAKSTHATRLRIATTHRAPSSRVQTAPTRTRR</sequence>
<dbReference type="Proteomes" id="UP001215598">
    <property type="component" value="Unassembled WGS sequence"/>
</dbReference>
<gene>
    <name evidence="1" type="ORF">B0H16DRAFT_1618716</name>
</gene>